<evidence type="ECO:0000256" key="3">
    <source>
        <dbReference type="ARBA" id="ARBA00005338"/>
    </source>
</evidence>
<dbReference type="PRINTS" id="PR00157">
    <property type="entry name" value="PLASTOCYANIN"/>
</dbReference>
<organism evidence="12 13">
    <name type="scientific">Coccomyxa subellipsoidea</name>
    <dbReference type="NCBI Taxonomy" id="248742"/>
    <lineage>
        <taxon>Eukaryota</taxon>
        <taxon>Viridiplantae</taxon>
        <taxon>Chlorophyta</taxon>
        <taxon>core chlorophytes</taxon>
        <taxon>Trebouxiophyceae</taxon>
        <taxon>Trebouxiophyceae incertae sedis</taxon>
        <taxon>Coccomyxaceae</taxon>
        <taxon>Coccomyxa</taxon>
    </lineage>
</organism>
<dbReference type="InterPro" id="IPR028871">
    <property type="entry name" value="BlueCu_1_BS"/>
</dbReference>
<evidence type="ECO:0000313" key="12">
    <source>
        <dbReference type="EMBL" id="KAK9918345.1"/>
    </source>
</evidence>
<dbReference type="PRINTS" id="PR00156">
    <property type="entry name" value="COPPERBLUE"/>
</dbReference>
<evidence type="ECO:0000256" key="8">
    <source>
        <dbReference type="ARBA" id="ARBA00023078"/>
    </source>
</evidence>
<comment type="subcellular location">
    <subcellularLocation>
        <location evidence="2 10">Plastid</location>
        <location evidence="2 10">Chloroplast thylakoid membrane</location>
        <topology evidence="2 10">Peripheral membrane protein</topology>
        <orientation evidence="2 10">Lumenal side</orientation>
    </subcellularLocation>
</comment>
<name>A0ABR2Z300_9CHLO</name>
<dbReference type="Pfam" id="PF00127">
    <property type="entry name" value="Copper-bind"/>
    <property type="match status" value="1"/>
</dbReference>
<keyword evidence="6 10" id="KW-0249">Electron transport</keyword>
<accession>A0ABR2Z300</accession>
<evidence type="ECO:0000256" key="7">
    <source>
        <dbReference type="ARBA" id="ARBA00023008"/>
    </source>
</evidence>
<dbReference type="PANTHER" id="PTHR34192">
    <property type="entry name" value="PLASTOCYANIN MAJOR ISOFORM, CHLOROPLASTIC-RELATED"/>
    <property type="match status" value="1"/>
</dbReference>
<comment type="similarity">
    <text evidence="3 10">Belongs to the plastocyanin family.</text>
</comment>
<evidence type="ECO:0000259" key="11">
    <source>
        <dbReference type="Pfam" id="PF00127"/>
    </source>
</evidence>
<dbReference type="InterPro" id="IPR000923">
    <property type="entry name" value="BlueCu_1"/>
</dbReference>
<sequence length="158" mass="16218">MALSMKASTAFGTKVVAPQRTSVRARATPVVSATLREDVARFAKAAGVGIASLGLALSANAASVKLGADGGALVFEPSTVTIKAGESVTWTNNVGFPHNVVFDEDAIPSGANAESLSHEDYLNAPGESVSSKFTTPGEYSYYCEPHQGAGMAGKIIVQ</sequence>
<evidence type="ECO:0000256" key="2">
    <source>
        <dbReference type="ARBA" id="ARBA00004622"/>
    </source>
</evidence>
<evidence type="ECO:0000313" key="13">
    <source>
        <dbReference type="Proteomes" id="UP001491310"/>
    </source>
</evidence>
<dbReference type="Proteomes" id="UP001491310">
    <property type="component" value="Unassembled WGS sequence"/>
</dbReference>
<dbReference type="Gene3D" id="2.60.40.420">
    <property type="entry name" value="Cupredoxins - blue copper proteins"/>
    <property type="match status" value="1"/>
</dbReference>
<keyword evidence="4 10" id="KW-0813">Transport</keyword>
<dbReference type="EMBL" id="JALJOT010000001">
    <property type="protein sequence ID" value="KAK9918345.1"/>
    <property type="molecule type" value="Genomic_DNA"/>
</dbReference>
<evidence type="ECO:0000256" key="9">
    <source>
        <dbReference type="ARBA" id="ARBA00023136"/>
    </source>
</evidence>
<evidence type="ECO:0000256" key="4">
    <source>
        <dbReference type="ARBA" id="ARBA00022448"/>
    </source>
</evidence>
<dbReference type="NCBIfam" id="TIGR02656">
    <property type="entry name" value="cyanin_plasto"/>
    <property type="match status" value="1"/>
</dbReference>
<evidence type="ECO:0000256" key="6">
    <source>
        <dbReference type="ARBA" id="ARBA00022982"/>
    </source>
</evidence>
<dbReference type="SUPFAM" id="SSF49503">
    <property type="entry name" value="Cupredoxins"/>
    <property type="match status" value="1"/>
</dbReference>
<evidence type="ECO:0000256" key="10">
    <source>
        <dbReference type="RuleBase" id="RU363020"/>
    </source>
</evidence>
<dbReference type="InterPro" id="IPR001235">
    <property type="entry name" value="Copper_blue_Plastocyanin"/>
</dbReference>
<gene>
    <name evidence="12" type="ORF">WJX75_003361</name>
</gene>
<dbReference type="InterPro" id="IPR002387">
    <property type="entry name" value="Plastocyanin"/>
</dbReference>
<comment type="function">
    <text evidence="10">Participates in electron transfer between P700 and the cytochrome b6-f complex in photosystem I.</text>
</comment>
<keyword evidence="8 10" id="KW-0793">Thylakoid</keyword>
<dbReference type="PANTHER" id="PTHR34192:SF10">
    <property type="entry name" value="PLASTOCYANIN MAJOR ISOFORM, CHLOROPLASTIC-RELATED"/>
    <property type="match status" value="1"/>
</dbReference>
<keyword evidence="5 10" id="KW-0479">Metal-binding</keyword>
<evidence type="ECO:0000256" key="5">
    <source>
        <dbReference type="ARBA" id="ARBA00022723"/>
    </source>
</evidence>
<keyword evidence="9 10" id="KW-0472">Membrane</keyword>
<proteinExistence type="inferred from homology"/>
<protein>
    <recommendedName>
        <fullName evidence="10">Plastocyanin</fullName>
    </recommendedName>
</protein>
<comment type="cofactor">
    <cofactor evidence="1">
        <name>Cu(2+)</name>
        <dbReference type="ChEBI" id="CHEBI:29036"/>
    </cofactor>
</comment>
<keyword evidence="13" id="KW-1185">Reference proteome</keyword>
<keyword evidence="7 10" id="KW-0186">Copper</keyword>
<dbReference type="CDD" id="cd04219">
    <property type="entry name" value="Plastocyanin"/>
    <property type="match status" value="1"/>
</dbReference>
<comment type="caution">
    <text evidence="12">The sequence shown here is derived from an EMBL/GenBank/DDBJ whole genome shotgun (WGS) entry which is preliminary data.</text>
</comment>
<dbReference type="InterPro" id="IPR008972">
    <property type="entry name" value="Cupredoxin"/>
</dbReference>
<reference evidence="12 13" key="1">
    <citation type="journal article" date="2024" name="Nat. Commun.">
        <title>Phylogenomics reveals the evolutionary origins of lichenization in chlorophyte algae.</title>
        <authorList>
            <person name="Puginier C."/>
            <person name="Libourel C."/>
            <person name="Otte J."/>
            <person name="Skaloud P."/>
            <person name="Haon M."/>
            <person name="Grisel S."/>
            <person name="Petersen M."/>
            <person name="Berrin J.G."/>
            <person name="Delaux P.M."/>
            <person name="Dal Grande F."/>
            <person name="Keller J."/>
        </authorList>
    </citation>
    <scope>NUCLEOTIDE SEQUENCE [LARGE SCALE GENOMIC DNA]</scope>
    <source>
        <strain evidence="12 13">SAG 216-7</strain>
    </source>
</reference>
<dbReference type="PROSITE" id="PS00196">
    <property type="entry name" value="COPPER_BLUE"/>
    <property type="match status" value="1"/>
</dbReference>
<evidence type="ECO:0000256" key="1">
    <source>
        <dbReference type="ARBA" id="ARBA00001973"/>
    </source>
</evidence>
<feature type="domain" description="Blue (type 1) copper" evidence="11">
    <location>
        <begin position="63"/>
        <end position="158"/>
    </location>
</feature>